<dbReference type="Proteomes" id="UP001597120">
    <property type="component" value="Unassembled WGS sequence"/>
</dbReference>
<evidence type="ECO:0000313" key="6">
    <source>
        <dbReference type="Proteomes" id="UP001597120"/>
    </source>
</evidence>
<name>A0ABW3DIV9_9BACL</name>
<dbReference type="InterPro" id="IPR002110">
    <property type="entry name" value="Ankyrin_rpt"/>
</dbReference>
<dbReference type="PANTHER" id="PTHR24180:SF45">
    <property type="entry name" value="POLY [ADP-RIBOSE] POLYMERASE TANKYRASE"/>
    <property type="match status" value="1"/>
</dbReference>
<feature type="repeat" description="ANK" evidence="3">
    <location>
        <begin position="100"/>
        <end position="132"/>
    </location>
</feature>
<proteinExistence type="predicted"/>
<dbReference type="Pfam" id="PF12796">
    <property type="entry name" value="Ank_2"/>
    <property type="match status" value="1"/>
</dbReference>
<gene>
    <name evidence="5" type="ORF">ACFQ03_24110</name>
</gene>
<dbReference type="EMBL" id="JBHTIU010000103">
    <property type="protein sequence ID" value="MFD0872209.1"/>
    <property type="molecule type" value="Genomic_DNA"/>
</dbReference>
<dbReference type="SMART" id="SM00248">
    <property type="entry name" value="ANK"/>
    <property type="match status" value="6"/>
</dbReference>
<dbReference type="Pfam" id="PF00023">
    <property type="entry name" value="Ank"/>
    <property type="match status" value="1"/>
</dbReference>
<evidence type="ECO:0000256" key="4">
    <source>
        <dbReference type="SAM" id="Coils"/>
    </source>
</evidence>
<dbReference type="PANTHER" id="PTHR24180">
    <property type="entry name" value="CYCLIN-DEPENDENT KINASE INHIBITOR 2C-RELATED"/>
    <property type="match status" value="1"/>
</dbReference>
<accession>A0ABW3DIV9</accession>
<keyword evidence="2 3" id="KW-0040">ANK repeat</keyword>
<evidence type="ECO:0000256" key="2">
    <source>
        <dbReference type="ARBA" id="ARBA00023043"/>
    </source>
</evidence>
<evidence type="ECO:0000256" key="3">
    <source>
        <dbReference type="PROSITE-ProRule" id="PRU00023"/>
    </source>
</evidence>
<keyword evidence="4" id="KW-0175">Coiled coil</keyword>
<dbReference type="InterPro" id="IPR051637">
    <property type="entry name" value="Ank_repeat_dom-contain_49"/>
</dbReference>
<comment type="caution">
    <text evidence="5">The sequence shown here is derived from an EMBL/GenBank/DDBJ whole genome shotgun (WGS) entry which is preliminary data.</text>
</comment>
<sequence>MSRKSKRSIVISVRLDETTLQAVDLLVNSGLAQSRSEAASQFVSIGVQSSEELLLKAKALEAQVRDLKNEMLDAVKSHNLDKVKQLLDIDEKLKDAKTEEGQTAILMSAYYRANEIRELLLQRGAELSLYEAAAVGNTSRIRELVSASPELVNSHSFDGYTPLGLAAHFGNEEAAAYLLDNGADPNLKGKDGKLDNTPLHAAIAANHLNLVKLLLRHGTDIDSQCEGEARRGFTPLHVAAHFNRTEIIGLLLKEGANPRIVNRDKLTPEEYARMKGNLEAARLIQAAVNPADGRDPI</sequence>
<dbReference type="InterPro" id="IPR036770">
    <property type="entry name" value="Ankyrin_rpt-contain_sf"/>
</dbReference>
<dbReference type="PROSITE" id="PS50088">
    <property type="entry name" value="ANK_REPEAT"/>
    <property type="match status" value="4"/>
</dbReference>
<organism evidence="5 6">
    <name type="scientific">Paenibacillus residui</name>
    <dbReference type="NCBI Taxonomy" id="629724"/>
    <lineage>
        <taxon>Bacteria</taxon>
        <taxon>Bacillati</taxon>
        <taxon>Bacillota</taxon>
        <taxon>Bacilli</taxon>
        <taxon>Bacillales</taxon>
        <taxon>Paenibacillaceae</taxon>
        <taxon>Paenibacillus</taxon>
    </lineage>
</organism>
<reference evidence="6" key="1">
    <citation type="journal article" date="2019" name="Int. J. Syst. Evol. Microbiol.">
        <title>The Global Catalogue of Microorganisms (GCM) 10K type strain sequencing project: providing services to taxonomists for standard genome sequencing and annotation.</title>
        <authorList>
            <consortium name="The Broad Institute Genomics Platform"/>
            <consortium name="The Broad Institute Genome Sequencing Center for Infectious Disease"/>
            <person name="Wu L."/>
            <person name="Ma J."/>
        </authorList>
    </citation>
    <scope>NUCLEOTIDE SEQUENCE [LARGE SCALE GENOMIC DNA]</scope>
    <source>
        <strain evidence="6">CCUG 57263</strain>
    </source>
</reference>
<dbReference type="PRINTS" id="PR01415">
    <property type="entry name" value="ANKYRIN"/>
</dbReference>
<feature type="repeat" description="ANK" evidence="3">
    <location>
        <begin position="231"/>
        <end position="263"/>
    </location>
</feature>
<dbReference type="PROSITE" id="PS50297">
    <property type="entry name" value="ANK_REP_REGION"/>
    <property type="match status" value="3"/>
</dbReference>
<evidence type="ECO:0000256" key="1">
    <source>
        <dbReference type="ARBA" id="ARBA00022737"/>
    </source>
</evidence>
<dbReference type="SUPFAM" id="SSF48403">
    <property type="entry name" value="Ankyrin repeat"/>
    <property type="match status" value="1"/>
</dbReference>
<keyword evidence="1" id="KW-0677">Repeat</keyword>
<dbReference type="Gene3D" id="1.25.40.20">
    <property type="entry name" value="Ankyrin repeat-containing domain"/>
    <property type="match status" value="2"/>
</dbReference>
<feature type="repeat" description="ANK" evidence="3">
    <location>
        <begin position="194"/>
        <end position="226"/>
    </location>
</feature>
<protein>
    <submittedName>
        <fullName evidence="5">Ankyrin repeat domain-containing protein</fullName>
    </submittedName>
</protein>
<feature type="repeat" description="ANK" evidence="3">
    <location>
        <begin position="158"/>
        <end position="190"/>
    </location>
</feature>
<dbReference type="RefSeq" id="WP_379291502.1">
    <property type="nucleotide sequence ID" value="NZ_JBHTIU010000103.1"/>
</dbReference>
<keyword evidence="6" id="KW-1185">Reference proteome</keyword>
<dbReference type="CDD" id="cd22231">
    <property type="entry name" value="RHH_NikR_HicB-like"/>
    <property type="match status" value="1"/>
</dbReference>
<evidence type="ECO:0000313" key="5">
    <source>
        <dbReference type="EMBL" id="MFD0872209.1"/>
    </source>
</evidence>
<feature type="coiled-coil region" evidence="4">
    <location>
        <begin position="50"/>
        <end position="77"/>
    </location>
</feature>